<dbReference type="Proteomes" id="UP001582793">
    <property type="component" value="Unassembled WGS sequence"/>
</dbReference>
<dbReference type="EMBL" id="JBCGDC010000049">
    <property type="protein sequence ID" value="MFB6395042.1"/>
    <property type="molecule type" value="Genomic_DNA"/>
</dbReference>
<dbReference type="RefSeq" id="WP_375734996.1">
    <property type="nucleotide sequence ID" value="NZ_JBCGDC010000049.1"/>
</dbReference>
<organism evidence="2 3">
    <name type="scientific">Polymorphospora lycopeni</name>
    <dbReference type="NCBI Taxonomy" id="3140240"/>
    <lineage>
        <taxon>Bacteria</taxon>
        <taxon>Bacillati</taxon>
        <taxon>Actinomycetota</taxon>
        <taxon>Actinomycetes</taxon>
        <taxon>Micromonosporales</taxon>
        <taxon>Micromonosporaceae</taxon>
        <taxon>Polymorphospora</taxon>
    </lineage>
</organism>
<comment type="caution">
    <text evidence="2">The sequence shown here is derived from an EMBL/GenBank/DDBJ whole genome shotgun (WGS) entry which is preliminary data.</text>
</comment>
<evidence type="ECO:0000313" key="3">
    <source>
        <dbReference type="Proteomes" id="UP001582793"/>
    </source>
</evidence>
<accession>A0ABV5CSZ2</accession>
<reference evidence="2 3" key="1">
    <citation type="submission" date="2024-04" db="EMBL/GenBank/DDBJ databases">
        <title>Polymorphospora sp. isolated from Baiyangdian Lake in Xiong'an New Area.</title>
        <authorList>
            <person name="Zhang X."/>
            <person name="Liu J."/>
        </authorList>
    </citation>
    <scope>NUCLEOTIDE SEQUENCE [LARGE SCALE GENOMIC DNA]</scope>
    <source>
        <strain evidence="2 3">2-325</strain>
    </source>
</reference>
<sequence length="101" mass="10634">MDSLQQAADRFDAAAGNLTDAARRIAVTGAAGADLGPPGPGRLGDLTRDLRDQWLVAAGARCDEATTAATRLAEVADTLRQLAGHYTDTDDAARRRQPEET</sequence>
<evidence type="ECO:0000313" key="2">
    <source>
        <dbReference type="EMBL" id="MFB6395042.1"/>
    </source>
</evidence>
<protein>
    <recommendedName>
        <fullName evidence="4">Excreted virulence factor EspC (Type VII ESX diderm)</fullName>
    </recommendedName>
</protein>
<name>A0ABV5CSZ2_9ACTN</name>
<keyword evidence="3" id="KW-1185">Reference proteome</keyword>
<feature type="region of interest" description="Disordered" evidence="1">
    <location>
        <begin position="81"/>
        <end position="101"/>
    </location>
</feature>
<proteinExistence type="predicted"/>
<evidence type="ECO:0008006" key="4">
    <source>
        <dbReference type="Google" id="ProtNLM"/>
    </source>
</evidence>
<gene>
    <name evidence="2" type="ORF">AAFH96_18300</name>
</gene>
<evidence type="ECO:0000256" key="1">
    <source>
        <dbReference type="SAM" id="MobiDB-lite"/>
    </source>
</evidence>
<feature type="compositionally biased region" description="Basic and acidic residues" evidence="1">
    <location>
        <begin position="87"/>
        <end position="101"/>
    </location>
</feature>